<feature type="domain" description="UvrD-like helicase ATP-binding" evidence="13">
    <location>
        <begin position="1"/>
        <end position="140"/>
    </location>
</feature>
<evidence type="ECO:0000256" key="7">
    <source>
        <dbReference type="ARBA" id="ARBA00023235"/>
    </source>
</evidence>
<dbReference type="RefSeq" id="XP_004336138.1">
    <property type="nucleotide sequence ID" value="XM_004336090.1"/>
</dbReference>
<evidence type="ECO:0000256" key="6">
    <source>
        <dbReference type="ARBA" id="ARBA00023125"/>
    </source>
</evidence>
<dbReference type="Gene3D" id="1.10.10.160">
    <property type="match status" value="1"/>
</dbReference>
<keyword evidence="5 11" id="KW-0067">ATP-binding</keyword>
<dbReference type="GO" id="GO:0003677">
    <property type="term" value="F:DNA binding"/>
    <property type="evidence" value="ECO:0007669"/>
    <property type="project" value="UniProtKB-KW"/>
</dbReference>
<dbReference type="SUPFAM" id="SSF52540">
    <property type="entry name" value="P-loop containing nucleoside triphosphate hydrolases"/>
    <property type="match status" value="1"/>
</dbReference>
<sequence>MQNWLNKTRLSKPGKYAGEYQYVLTQYEVMLNKEHKIDFADMINLTLKLWEESPEVLEQHRGQYRYILVDEFQDTNCKQLELVLKLLGHESGRLTVVGDDDQCIFGFQGSEPRYIKELEQHFPPSRCPQSKHLSQNFRCTQRITEAAASLIQHNEARVEKEIKSTNLLGDPVQVVQCRDEFDEALAITRKILILRASAVSAADVAVLYRSQFVVKAVKKQFQEAGIPFFVMGEKSLGEREEVRDVLAYLTLAVNPDDDGAFMRVLNKPTRGLGPKAELHIKQARQEGESYHSACERINAGRRAKEQNVSELVALARSFQSPESSTDHIRDFIESISPDKDNDDSSASEQQRLKTRKAVALMTIHKAKGLEWPIDVLPSHKSGDAGIEEERRLLYVAMTRAKKELFMTFIDANERQQSLLLTRNTTGEIKPACLTKTRAEAAPSLANPSRQVETARTSLDDVPYSDIDIDIDIDIDGRKRSESGQEAIPHQHEAEGG</sequence>
<name>L8GM54_ACACF</name>
<keyword evidence="4 11" id="KW-0347">Helicase</keyword>
<dbReference type="VEuPathDB" id="AmoebaDB:ACA1_322230"/>
<dbReference type="GO" id="GO:0005524">
    <property type="term" value="F:ATP binding"/>
    <property type="evidence" value="ECO:0007669"/>
    <property type="project" value="UniProtKB-UniRule"/>
</dbReference>
<proteinExistence type="inferred from homology"/>
<dbReference type="GO" id="GO:0043138">
    <property type="term" value="F:3'-5' DNA helicase activity"/>
    <property type="evidence" value="ECO:0007669"/>
    <property type="project" value="UniProtKB-EC"/>
</dbReference>
<evidence type="ECO:0000256" key="12">
    <source>
        <dbReference type="SAM" id="MobiDB-lite"/>
    </source>
</evidence>
<evidence type="ECO:0000259" key="13">
    <source>
        <dbReference type="PROSITE" id="PS51198"/>
    </source>
</evidence>
<organism evidence="15 16">
    <name type="scientific">Acanthamoeba castellanii (strain ATCC 30010 / Neff)</name>
    <dbReference type="NCBI Taxonomy" id="1257118"/>
    <lineage>
        <taxon>Eukaryota</taxon>
        <taxon>Amoebozoa</taxon>
        <taxon>Discosea</taxon>
        <taxon>Longamoebia</taxon>
        <taxon>Centramoebida</taxon>
        <taxon>Acanthamoebidae</taxon>
        <taxon>Acanthamoeba</taxon>
    </lineage>
</organism>
<dbReference type="EMBL" id="KB008072">
    <property type="protein sequence ID" value="ELR14125.1"/>
    <property type="molecule type" value="Genomic_DNA"/>
</dbReference>
<dbReference type="KEGG" id="acan:ACA1_322230"/>
<keyword evidence="7" id="KW-0413">Isomerase</keyword>
<evidence type="ECO:0000256" key="11">
    <source>
        <dbReference type="PROSITE-ProRule" id="PRU00560"/>
    </source>
</evidence>
<gene>
    <name evidence="15" type="ORF">ACA1_322230</name>
</gene>
<comment type="catalytic activity">
    <reaction evidence="8">
        <text>Couples ATP hydrolysis with the unwinding of duplex DNA by translocating in the 3'-5' direction.</text>
        <dbReference type="EC" id="5.6.2.4"/>
    </reaction>
</comment>
<keyword evidence="2 11" id="KW-0547">Nucleotide-binding</keyword>
<evidence type="ECO:0000256" key="2">
    <source>
        <dbReference type="ARBA" id="ARBA00022741"/>
    </source>
</evidence>
<evidence type="ECO:0000259" key="14">
    <source>
        <dbReference type="PROSITE" id="PS51217"/>
    </source>
</evidence>
<evidence type="ECO:0000256" key="9">
    <source>
        <dbReference type="ARBA" id="ARBA00034808"/>
    </source>
</evidence>
<dbReference type="InterPro" id="IPR013986">
    <property type="entry name" value="DExx_box_DNA_helicase_dom_sf"/>
</dbReference>
<dbReference type="CDD" id="cd17932">
    <property type="entry name" value="DEXQc_UvrD"/>
    <property type="match status" value="1"/>
</dbReference>
<comment type="catalytic activity">
    <reaction evidence="10">
        <text>ATP + H2O = ADP + phosphate + H(+)</text>
        <dbReference type="Rhea" id="RHEA:13065"/>
        <dbReference type="ChEBI" id="CHEBI:15377"/>
        <dbReference type="ChEBI" id="CHEBI:15378"/>
        <dbReference type="ChEBI" id="CHEBI:30616"/>
        <dbReference type="ChEBI" id="CHEBI:43474"/>
        <dbReference type="ChEBI" id="CHEBI:456216"/>
        <dbReference type="EC" id="5.6.2.4"/>
    </reaction>
</comment>
<evidence type="ECO:0000256" key="5">
    <source>
        <dbReference type="ARBA" id="ARBA00022840"/>
    </source>
</evidence>
<dbReference type="OrthoDB" id="1470711at2759"/>
<dbReference type="AlphaFoldDB" id="L8GM54"/>
<dbReference type="EC" id="5.6.2.4" evidence="9"/>
<dbReference type="PANTHER" id="PTHR11070:SF2">
    <property type="entry name" value="ATP-DEPENDENT DNA HELICASE SRS2"/>
    <property type="match status" value="1"/>
</dbReference>
<dbReference type="InterPro" id="IPR000212">
    <property type="entry name" value="DNA_helicase_UvrD/REP"/>
</dbReference>
<dbReference type="PROSITE" id="PS51198">
    <property type="entry name" value="UVRD_HELICASE_ATP_BIND"/>
    <property type="match status" value="1"/>
</dbReference>
<dbReference type="PROSITE" id="PS51217">
    <property type="entry name" value="UVRD_HELICASE_CTER"/>
    <property type="match status" value="1"/>
</dbReference>
<dbReference type="Gene3D" id="3.40.50.300">
    <property type="entry name" value="P-loop containing nucleotide triphosphate hydrolases"/>
    <property type="match status" value="3"/>
</dbReference>
<dbReference type="GO" id="GO:0000725">
    <property type="term" value="P:recombinational repair"/>
    <property type="evidence" value="ECO:0007669"/>
    <property type="project" value="TreeGrafter"/>
</dbReference>
<accession>L8GM54</accession>
<feature type="region of interest" description="Disordered" evidence="12">
    <location>
        <begin position="477"/>
        <end position="496"/>
    </location>
</feature>
<keyword evidence="3 11" id="KW-0378">Hydrolase</keyword>
<evidence type="ECO:0000313" key="16">
    <source>
        <dbReference type="Proteomes" id="UP000011083"/>
    </source>
</evidence>
<dbReference type="Gene3D" id="1.10.486.10">
    <property type="entry name" value="PCRA, domain 4"/>
    <property type="match status" value="1"/>
</dbReference>
<comment type="caution">
    <text evidence="11">Lacks conserved residue(s) required for the propagation of feature annotation.</text>
</comment>
<dbReference type="GO" id="GO:0005634">
    <property type="term" value="C:nucleus"/>
    <property type="evidence" value="ECO:0007669"/>
    <property type="project" value="TreeGrafter"/>
</dbReference>
<evidence type="ECO:0000256" key="4">
    <source>
        <dbReference type="ARBA" id="ARBA00022806"/>
    </source>
</evidence>
<dbReference type="OMA" id="SACERIN"/>
<dbReference type="GeneID" id="14914695"/>
<feature type="region of interest" description="Disordered" evidence="12">
    <location>
        <begin position="334"/>
        <end position="353"/>
    </location>
</feature>
<dbReference type="GO" id="GO:0016787">
    <property type="term" value="F:hydrolase activity"/>
    <property type="evidence" value="ECO:0007669"/>
    <property type="project" value="UniProtKB-UniRule"/>
</dbReference>
<dbReference type="InterPro" id="IPR027417">
    <property type="entry name" value="P-loop_NTPase"/>
</dbReference>
<keyword evidence="6" id="KW-0238">DNA-binding</keyword>
<dbReference type="InterPro" id="IPR014016">
    <property type="entry name" value="UvrD-like_ATP-bd"/>
</dbReference>
<dbReference type="Proteomes" id="UP000011083">
    <property type="component" value="Unassembled WGS sequence"/>
</dbReference>
<dbReference type="STRING" id="1257118.L8GM54"/>
<evidence type="ECO:0000256" key="10">
    <source>
        <dbReference type="ARBA" id="ARBA00048988"/>
    </source>
</evidence>
<dbReference type="Pfam" id="PF00580">
    <property type="entry name" value="UvrD-helicase"/>
    <property type="match status" value="1"/>
</dbReference>
<comment type="similarity">
    <text evidence="1">Belongs to the helicase family. UvrD subfamily.</text>
</comment>
<evidence type="ECO:0000313" key="15">
    <source>
        <dbReference type="EMBL" id="ELR14125.1"/>
    </source>
</evidence>
<protein>
    <recommendedName>
        <fullName evidence="9">DNA 3'-5' helicase</fullName>
        <ecNumber evidence="9">5.6.2.4</ecNumber>
    </recommendedName>
</protein>
<dbReference type="InterPro" id="IPR014017">
    <property type="entry name" value="DNA_helicase_UvrD-like_C"/>
</dbReference>
<dbReference type="Pfam" id="PF13361">
    <property type="entry name" value="UvrD_C"/>
    <property type="match status" value="2"/>
</dbReference>
<dbReference type="PANTHER" id="PTHR11070">
    <property type="entry name" value="UVRD / RECB / PCRA DNA HELICASE FAMILY MEMBER"/>
    <property type="match status" value="1"/>
</dbReference>
<reference evidence="15 16" key="1">
    <citation type="journal article" date="2013" name="Genome Biol.">
        <title>Genome of Acanthamoeba castellanii highlights extensive lateral gene transfer and early evolution of tyrosine kinase signaling.</title>
        <authorList>
            <person name="Clarke M."/>
            <person name="Lohan A.J."/>
            <person name="Liu B."/>
            <person name="Lagkouvardos I."/>
            <person name="Roy S."/>
            <person name="Zafar N."/>
            <person name="Bertelli C."/>
            <person name="Schilde C."/>
            <person name="Kianianmomeni A."/>
            <person name="Burglin T.R."/>
            <person name="Frech C."/>
            <person name="Turcotte B."/>
            <person name="Kopec K.O."/>
            <person name="Synnott J.M."/>
            <person name="Choo C."/>
            <person name="Paponov I."/>
            <person name="Finkler A."/>
            <person name="Soon Heng Tan C."/>
            <person name="Hutchins A.P."/>
            <person name="Weinmeier T."/>
            <person name="Rattei T."/>
            <person name="Chu J.S."/>
            <person name="Gimenez G."/>
            <person name="Irimia M."/>
            <person name="Rigden D.J."/>
            <person name="Fitzpatrick D.A."/>
            <person name="Lorenzo-Morales J."/>
            <person name="Bateman A."/>
            <person name="Chiu C.H."/>
            <person name="Tang P."/>
            <person name="Hegemann P."/>
            <person name="Fromm H."/>
            <person name="Raoult D."/>
            <person name="Greub G."/>
            <person name="Miranda-Saavedra D."/>
            <person name="Chen N."/>
            <person name="Nash P."/>
            <person name="Ginger M.L."/>
            <person name="Horn M."/>
            <person name="Schaap P."/>
            <person name="Caler L."/>
            <person name="Loftus B."/>
        </authorList>
    </citation>
    <scope>NUCLEOTIDE SEQUENCE [LARGE SCALE GENOMIC DNA]</scope>
    <source>
        <strain evidence="15 16">Neff</strain>
    </source>
</reference>
<evidence type="ECO:0000256" key="1">
    <source>
        <dbReference type="ARBA" id="ARBA00009922"/>
    </source>
</evidence>
<feature type="domain" description="UvrD-like helicase C-terminal" evidence="14">
    <location>
        <begin position="141"/>
        <end position="402"/>
    </location>
</feature>
<evidence type="ECO:0000256" key="8">
    <source>
        <dbReference type="ARBA" id="ARBA00034617"/>
    </source>
</evidence>
<keyword evidence="16" id="KW-1185">Reference proteome</keyword>
<evidence type="ECO:0000256" key="3">
    <source>
        <dbReference type="ARBA" id="ARBA00022801"/>
    </source>
</evidence>